<dbReference type="Proteomes" id="UP000614601">
    <property type="component" value="Unassembled WGS sequence"/>
</dbReference>
<feature type="transmembrane region" description="Helical" evidence="1">
    <location>
        <begin position="29"/>
        <end position="49"/>
    </location>
</feature>
<name>A0A811K9H8_9BILA</name>
<keyword evidence="1" id="KW-1133">Transmembrane helix</keyword>
<keyword evidence="3" id="KW-1185">Reference proteome</keyword>
<sequence>MSLLSVLAGISASVGASSLKFLFNEDLNLIFNVVLLSTFVVSNVLVWWLQLKSMSSNSTVNSILAFAGSNFITAVS</sequence>
<evidence type="ECO:0000313" key="2">
    <source>
        <dbReference type="EMBL" id="CAD5212143.1"/>
    </source>
</evidence>
<comment type="caution">
    <text evidence="2">The sequence shown here is derived from an EMBL/GenBank/DDBJ whole genome shotgun (WGS) entry which is preliminary data.</text>
</comment>
<keyword evidence="1" id="KW-0812">Transmembrane</keyword>
<keyword evidence="1" id="KW-0472">Membrane</keyword>
<dbReference type="Proteomes" id="UP000783686">
    <property type="component" value="Unassembled WGS sequence"/>
</dbReference>
<organism evidence="2 3">
    <name type="scientific">Bursaphelenchus okinawaensis</name>
    <dbReference type="NCBI Taxonomy" id="465554"/>
    <lineage>
        <taxon>Eukaryota</taxon>
        <taxon>Metazoa</taxon>
        <taxon>Ecdysozoa</taxon>
        <taxon>Nematoda</taxon>
        <taxon>Chromadorea</taxon>
        <taxon>Rhabditida</taxon>
        <taxon>Tylenchina</taxon>
        <taxon>Tylenchomorpha</taxon>
        <taxon>Aphelenchoidea</taxon>
        <taxon>Aphelenchoididae</taxon>
        <taxon>Bursaphelenchus</taxon>
    </lineage>
</organism>
<evidence type="ECO:0000313" key="3">
    <source>
        <dbReference type="Proteomes" id="UP000614601"/>
    </source>
</evidence>
<dbReference type="EMBL" id="CAJFDH010000002">
    <property type="protein sequence ID" value="CAD5212143.1"/>
    <property type="molecule type" value="Genomic_DNA"/>
</dbReference>
<protein>
    <submittedName>
        <fullName evidence="2">Uncharacterized protein</fullName>
    </submittedName>
</protein>
<accession>A0A811K9H8</accession>
<reference evidence="2" key="1">
    <citation type="submission" date="2020-09" db="EMBL/GenBank/DDBJ databases">
        <authorList>
            <person name="Kikuchi T."/>
        </authorList>
    </citation>
    <scope>NUCLEOTIDE SEQUENCE</scope>
    <source>
        <strain evidence="2">SH1</strain>
    </source>
</reference>
<gene>
    <name evidence="2" type="ORF">BOKJ2_LOCUS4055</name>
</gene>
<dbReference type="AlphaFoldDB" id="A0A811K9H8"/>
<proteinExistence type="predicted"/>
<evidence type="ECO:0000256" key="1">
    <source>
        <dbReference type="SAM" id="Phobius"/>
    </source>
</evidence>
<dbReference type="EMBL" id="CAJFCW020000002">
    <property type="protein sequence ID" value="CAG9095151.1"/>
    <property type="molecule type" value="Genomic_DNA"/>
</dbReference>
<dbReference type="OrthoDB" id="5854584at2759"/>